<comment type="caution">
    <text evidence="1">The sequence shown here is derived from an EMBL/GenBank/DDBJ whole genome shotgun (WGS) entry which is preliminary data.</text>
</comment>
<reference evidence="1" key="1">
    <citation type="submission" date="2021-08" db="EMBL/GenBank/DDBJ databases">
        <title>Prevotella lacticifex sp. nov., isolated from rumen of cow.</title>
        <authorList>
            <person name="Shinkai T."/>
            <person name="Ikeyama N."/>
            <person name="Kumagai M."/>
            <person name="Ohmori H."/>
            <person name="Sakamoto M."/>
            <person name="Ohkuma M."/>
            <person name="Mitsumori M."/>
        </authorList>
    </citation>
    <scope>NUCLEOTIDE SEQUENCE</scope>
    <source>
        <strain evidence="1">JCM 8259</strain>
    </source>
</reference>
<gene>
    <name evidence="1" type="ORF">PRMUPPPA20_14340</name>
</gene>
<name>A0AA37I7R7_XYLRU</name>
<dbReference type="Proteomes" id="UP000887097">
    <property type="component" value="Unassembled WGS sequence"/>
</dbReference>
<accession>A0AA37I7R7</accession>
<proteinExistence type="predicted"/>
<evidence type="ECO:0008006" key="3">
    <source>
        <dbReference type="Google" id="ProtNLM"/>
    </source>
</evidence>
<dbReference type="EMBL" id="BPTT01000001">
    <property type="protein sequence ID" value="GJG33325.1"/>
    <property type="molecule type" value="Genomic_DNA"/>
</dbReference>
<evidence type="ECO:0000313" key="2">
    <source>
        <dbReference type="Proteomes" id="UP000887097"/>
    </source>
</evidence>
<evidence type="ECO:0000313" key="1">
    <source>
        <dbReference type="EMBL" id="GJG33325.1"/>
    </source>
</evidence>
<dbReference type="OMA" id="WASCHER"/>
<protein>
    <recommendedName>
        <fullName evidence="3">Uracil DNA glycosylase superfamily protein</fullName>
    </recommendedName>
</protein>
<organism evidence="1 2">
    <name type="scientific">Xylanibacter ruminicola</name>
    <name type="common">Prevotella ruminicola</name>
    <dbReference type="NCBI Taxonomy" id="839"/>
    <lineage>
        <taxon>Bacteria</taxon>
        <taxon>Pseudomonadati</taxon>
        <taxon>Bacteroidota</taxon>
        <taxon>Bacteroidia</taxon>
        <taxon>Bacteroidales</taxon>
        <taxon>Prevotellaceae</taxon>
        <taxon>Xylanibacter</taxon>
    </lineage>
</organism>
<sequence>MPQNYKYLIMSYQYPFGQQVQSLVQQDRTPKKVFVLGVYASAVHARWKKDGKTICPALAVASEPRIFWDGNIDEAKEIISKIQIPTEVGTLEPAGEHLNGPSAKVLDEHILGILGYSRKNAWLCDLLPETRINDGQAKVIEKEYNPLIEKYGLNEVNIPKRPTVFCDDKRRQEIVSELKESKASLLVLLGDIPIAQFLNKVAEVPYKSLQEYVELYGYGTITAATVDGHTVNVLPLAHPRQIGALGAHSDKWTKFHQEWESNINK</sequence>
<dbReference type="AlphaFoldDB" id="A0AA37I7R7"/>